<dbReference type="EMBL" id="LSSK01000712">
    <property type="protein sequence ID" value="OMH82228.1"/>
    <property type="molecule type" value="Genomic_DNA"/>
</dbReference>
<dbReference type="Proteomes" id="UP000188320">
    <property type="component" value="Unassembled WGS sequence"/>
</dbReference>
<evidence type="ECO:0000313" key="3">
    <source>
        <dbReference type="Proteomes" id="UP000188320"/>
    </source>
</evidence>
<organism evidence="1 3">
    <name type="scientific">Zancudomyces culisetae</name>
    <name type="common">Gut fungus</name>
    <name type="synonym">Smittium culisetae</name>
    <dbReference type="NCBI Taxonomy" id="1213189"/>
    <lineage>
        <taxon>Eukaryota</taxon>
        <taxon>Fungi</taxon>
        <taxon>Fungi incertae sedis</taxon>
        <taxon>Zoopagomycota</taxon>
        <taxon>Kickxellomycotina</taxon>
        <taxon>Harpellomycetes</taxon>
        <taxon>Harpellales</taxon>
        <taxon>Legeriomycetaceae</taxon>
        <taxon>Zancudomyces</taxon>
    </lineage>
</organism>
<gene>
    <name evidence="2" type="ORF">AX774_g4299</name>
    <name evidence="1" type="ORF">AX774_g5244</name>
</gene>
<comment type="caution">
    <text evidence="1">The sequence shown here is derived from an EMBL/GenBank/DDBJ whole genome shotgun (WGS) entry which is preliminary data.</text>
</comment>
<accession>A0A1R1PK01</accession>
<sequence>MSKSAVDTFVGIPVEIDKNWHGSLGILKIQVIDSKRNWVEILQENEPDCRTEVAEIEDGGVFVNTEHHANGLD</sequence>
<evidence type="ECO:0000313" key="2">
    <source>
        <dbReference type="EMBL" id="OMH82228.1"/>
    </source>
</evidence>
<reference evidence="3" key="2">
    <citation type="submission" date="2017-01" db="EMBL/GenBank/DDBJ databases">
        <authorList>
            <person name="Wang Y."/>
            <person name="White M."/>
            <person name="Kvist S."/>
            <person name="Moncalvo J.-M."/>
        </authorList>
    </citation>
    <scope>NUCLEOTIDE SEQUENCE [LARGE SCALE GENOMIC DNA]</scope>
    <source>
        <strain evidence="3">COL-18-3</strain>
    </source>
</reference>
<keyword evidence="3" id="KW-1185">Reference proteome</keyword>
<proteinExistence type="predicted"/>
<protein>
    <submittedName>
        <fullName evidence="1">Uncharacterized protein</fullName>
    </submittedName>
</protein>
<dbReference type="EMBL" id="LSSK01000931">
    <property type="protein sequence ID" value="OMH81300.1"/>
    <property type="molecule type" value="Genomic_DNA"/>
</dbReference>
<name>A0A1R1PK01_ZANCU</name>
<evidence type="ECO:0000313" key="1">
    <source>
        <dbReference type="EMBL" id="OMH81300.1"/>
    </source>
</evidence>
<reference evidence="1" key="1">
    <citation type="submission" date="2017-01" db="EMBL/GenBank/DDBJ databases">
        <authorList>
            <person name="Mah S.A."/>
            <person name="Swanson W.J."/>
            <person name="Moy G.W."/>
            <person name="Vacquier V.D."/>
        </authorList>
    </citation>
    <scope>NUCLEOTIDE SEQUENCE [LARGE SCALE GENOMIC DNA]</scope>
    <source>
        <strain evidence="1">COL-18-3</strain>
    </source>
</reference>
<dbReference type="AlphaFoldDB" id="A0A1R1PK01"/>